<proteinExistence type="predicted"/>
<dbReference type="Pfam" id="PF12840">
    <property type="entry name" value="HTH_20"/>
    <property type="match status" value="1"/>
</dbReference>
<dbReference type="InterPro" id="IPR036388">
    <property type="entry name" value="WH-like_DNA-bd_sf"/>
</dbReference>
<dbReference type="SUPFAM" id="SSF46785">
    <property type="entry name" value="Winged helix' DNA-binding domain"/>
    <property type="match status" value="1"/>
</dbReference>
<dbReference type="CDD" id="cd00090">
    <property type="entry name" value="HTH_ARSR"/>
    <property type="match status" value="1"/>
</dbReference>
<organism evidence="1 2">
    <name type="scientific">Microbacterium psychrotolerans</name>
    <dbReference type="NCBI Taxonomy" id="3068321"/>
    <lineage>
        <taxon>Bacteria</taxon>
        <taxon>Bacillati</taxon>
        <taxon>Actinomycetota</taxon>
        <taxon>Actinomycetes</taxon>
        <taxon>Micrococcales</taxon>
        <taxon>Microbacteriaceae</taxon>
        <taxon>Microbacterium</taxon>
    </lineage>
</organism>
<name>A0ABU0YYA0_9MICO</name>
<protein>
    <submittedName>
        <fullName evidence="1">ArsR family transcriptional regulator</fullName>
    </submittedName>
</protein>
<gene>
    <name evidence="1" type="ORF">Q9R08_00885</name>
</gene>
<dbReference type="RefSeq" id="WP_308865920.1">
    <property type="nucleotide sequence ID" value="NZ_JAVFWO010000001.1"/>
</dbReference>
<keyword evidence="2" id="KW-1185">Reference proteome</keyword>
<comment type="caution">
    <text evidence="1">The sequence shown here is derived from an EMBL/GenBank/DDBJ whole genome shotgun (WGS) entry which is preliminary data.</text>
</comment>
<dbReference type="Proteomes" id="UP001235133">
    <property type="component" value="Unassembled WGS sequence"/>
</dbReference>
<sequence length="109" mass="12090">MTRHELTDDRVEDPADVAAALGVSAVRIDILRALREGPATISGVAAAVGYTRFGVREHLNMLERIGAVGYEIQRVPGSFRPARLYRIDADRVEAIAWSLFDAITEHTWE</sequence>
<dbReference type="InterPro" id="IPR011991">
    <property type="entry name" value="ArsR-like_HTH"/>
</dbReference>
<evidence type="ECO:0000313" key="2">
    <source>
        <dbReference type="Proteomes" id="UP001235133"/>
    </source>
</evidence>
<accession>A0ABU0YYA0</accession>
<dbReference type="Gene3D" id="1.10.10.10">
    <property type="entry name" value="Winged helix-like DNA-binding domain superfamily/Winged helix DNA-binding domain"/>
    <property type="match status" value="1"/>
</dbReference>
<dbReference type="EMBL" id="JAVFWO010000001">
    <property type="protein sequence ID" value="MDQ7876521.1"/>
    <property type="molecule type" value="Genomic_DNA"/>
</dbReference>
<dbReference type="InterPro" id="IPR036390">
    <property type="entry name" value="WH_DNA-bd_sf"/>
</dbReference>
<evidence type="ECO:0000313" key="1">
    <source>
        <dbReference type="EMBL" id="MDQ7876521.1"/>
    </source>
</evidence>
<reference evidence="1 2" key="1">
    <citation type="submission" date="2023-08" db="EMBL/GenBank/DDBJ databases">
        <title>Microbacterium psychrotolerans sp. nov., a psychrotolerant bacterium isolated from soil in Heilongjiang Province, China.</title>
        <authorList>
            <person name="An P."/>
            <person name="Zhao D."/>
            <person name="Xiang H."/>
        </authorList>
    </citation>
    <scope>NUCLEOTIDE SEQUENCE [LARGE SCALE GENOMIC DNA]</scope>
    <source>
        <strain evidence="1 2">QXD-8</strain>
    </source>
</reference>